<dbReference type="AlphaFoldDB" id="A0A0E9W8G4"/>
<dbReference type="EMBL" id="GBXM01021898">
    <property type="protein sequence ID" value="JAH86679.1"/>
    <property type="molecule type" value="Transcribed_RNA"/>
</dbReference>
<sequence>MIITSLVCCSMDVDVSFYFYLFDSFLSTTAFPALISCVSVLTHN</sequence>
<reference evidence="2" key="1">
    <citation type="submission" date="2014-11" db="EMBL/GenBank/DDBJ databases">
        <authorList>
            <person name="Amaro Gonzalez C."/>
        </authorList>
    </citation>
    <scope>NUCLEOTIDE SEQUENCE</scope>
</reference>
<protein>
    <submittedName>
        <fullName evidence="2">Uncharacterized protein</fullName>
    </submittedName>
</protein>
<evidence type="ECO:0000313" key="2">
    <source>
        <dbReference type="EMBL" id="JAH86679.1"/>
    </source>
</evidence>
<name>A0A0E9W8G4_ANGAN</name>
<keyword evidence="1" id="KW-1133">Transmembrane helix</keyword>
<accession>A0A0E9W8G4</accession>
<keyword evidence="1" id="KW-0812">Transmembrane</keyword>
<evidence type="ECO:0000256" key="1">
    <source>
        <dbReference type="SAM" id="Phobius"/>
    </source>
</evidence>
<feature type="transmembrane region" description="Helical" evidence="1">
    <location>
        <begin position="17"/>
        <end position="41"/>
    </location>
</feature>
<proteinExistence type="predicted"/>
<organism evidence="2">
    <name type="scientific">Anguilla anguilla</name>
    <name type="common">European freshwater eel</name>
    <name type="synonym">Muraena anguilla</name>
    <dbReference type="NCBI Taxonomy" id="7936"/>
    <lineage>
        <taxon>Eukaryota</taxon>
        <taxon>Metazoa</taxon>
        <taxon>Chordata</taxon>
        <taxon>Craniata</taxon>
        <taxon>Vertebrata</taxon>
        <taxon>Euteleostomi</taxon>
        <taxon>Actinopterygii</taxon>
        <taxon>Neopterygii</taxon>
        <taxon>Teleostei</taxon>
        <taxon>Anguilliformes</taxon>
        <taxon>Anguillidae</taxon>
        <taxon>Anguilla</taxon>
    </lineage>
</organism>
<keyword evidence="1" id="KW-0472">Membrane</keyword>
<reference evidence="2" key="2">
    <citation type="journal article" date="2015" name="Fish Shellfish Immunol.">
        <title>Early steps in the European eel (Anguilla anguilla)-Vibrio vulnificus interaction in the gills: Role of the RtxA13 toxin.</title>
        <authorList>
            <person name="Callol A."/>
            <person name="Pajuelo D."/>
            <person name="Ebbesson L."/>
            <person name="Teles M."/>
            <person name="MacKenzie S."/>
            <person name="Amaro C."/>
        </authorList>
    </citation>
    <scope>NUCLEOTIDE SEQUENCE</scope>
</reference>